<evidence type="ECO:0000313" key="3">
    <source>
        <dbReference type="Proteomes" id="UP000006174"/>
    </source>
</evidence>
<reference evidence="2 3" key="1">
    <citation type="journal article" date="2012" name="Plant Cell">
        <title>Genome comparison of barley and maize smut fungi reveals targeted loss of RNA silencing components and species-specific presence of transposable elements.</title>
        <authorList>
            <person name="Laurie J.D."/>
            <person name="Ali S."/>
            <person name="Linning R."/>
            <person name="Mannhaupt G."/>
            <person name="Wong P."/>
            <person name="Gueldener U."/>
            <person name="Muensterkoetter M."/>
            <person name="Moore R."/>
            <person name="Kahmann R."/>
            <person name="Bakkeren G."/>
            <person name="Schirawski J."/>
        </authorList>
    </citation>
    <scope>NUCLEOTIDE SEQUENCE [LARGE SCALE GENOMIC DNA]</scope>
    <source>
        <strain evidence="3">Uh4875-4</strain>
    </source>
</reference>
<evidence type="ECO:0000313" key="2">
    <source>
        <dbReference type="EMBL" id="CCF53213.1"/>
    </source>
</evidence>
<dbReference type="Proteomes" id="UP000006174">
    <property type="component" value="Unassembled WGS sequence"/>
</dbReference>
<gene>
    <name evidence="2" type="ORF">UHOR_02645</name>
</gene>
<protein>
    <submittedName>
        <fullName evidence="2">Uncharacterized protein</fullName>
    </submittedName>
</protein>
<feature type="region of interest" description="Disordered" evidence="1">
    <location>
        <begin position="318"/>
        <end position="345"/>
    </location>
</feature>
<proteinExistence type="predicted"/>
<evidence type="ECO:0000256" key="1">
    <source>
        <dbReference type="SAM" id="MobiDB-lite"/>
    </source>
</evidence>
<dbReference type="HOGENOM" id="CLU_738092_0_0_1"/>
<feature type="compositionally biased region" description="Basic residues" evidence="1">
    <location>
        <begin position="320"/>
        <end position="345"/>
    </location>
</feature>
<organism evidence="2 3">
    <name type="scientific">Ustilago hordei</name>
    <name type="common">Barley covered smut fungus</name>
    <dbReference type="NCBI Taxonomy" id="120017"/>
    <lineage>
        <taxon>Eukaryota</taxon>
        <taxon>Fungi</taxon>
        <taxon>Dikarya</taxon>
        <taxon>Basidiomycota</taxon>
        <taxon>Ustilaginomycotina</taxon>
        <taxon>Ustilaginomycetes</taxon>
        <taxon>Ustilaginales</taxon>
        <taxon>Ustilaginaceae</taxon>
        <taxon>Ustilago</taxon>
    </lineage>
</organism>
<dbReference type="EMBL" id="CAGI01000181">
    <property type="protein sequence ID" value="CCF53213.1"/>
    <property type="molecule type" value="Genomic_DNA"/>
</dbReference>
<accession>I2G220</accession>
<comment type="caution">
    <text evidence="2">The sequence shown here is derived from an EMBL/GenBank/DDBJ whole genome shotgun (WGS) entry which is preliminary data.</text>
</comment>
<sequence length="375" mass="42822">MKLACRYAWKSMHVTSVKHCKTPEDPGQRYKTTRPTDTFYGMTNTFSRPQSQEPVSVNEWILEAKAEADVLKDRRDAEQKVKVAEWVKKAKDITVKQNKDGIAYIGVRSDAAGTEKEIEVLLDDDDWRKFMGATANVWIWNGRPWLKFDGEGTTLLVPLDNRRKNIRAATRGANGQNIGKTSKSEFMGVRWYQERWRAQDRRKDPVLGKRKDTIIKFVYGTYRDSGCKGALLVKRELGESDQNARNGLDPSSTLEEDSSMTLRWANSAVGGMTAVAPGESTPMKDKIVAKATKEEMRAMNAMGRCLPRALNFSFSTPQHGHGHGHHHGHCHHQRHHHGHNWDHRHHRDIAGDNTEFMKRVDIEARDYRYKGDMKG</sequence>
<keyword evidence="3" id="KW-1185">Reference proteome</keyword>
<name>I2G220_USTHO</name>
<dbReference type="AlphaFoldDB" id="I2G220"/>